<dbReference type="Proteomes" id="UP000060787">
    <property type="component" value="Chromosome"/>
</dbReference>
<dbReference type="EMBL" id="CP011129">
    <property type="protein sequence ID" value="ALN78749.1"/>
    <property type="molecule type" value="Genomic_DNA"/>
</dbReference>
<sequence>MSDSIQIIQGRTATHSHTRLGLVNVFDRQDVRLDVWNEDKRWLGKLKLKRSDVFPIAGGFLRVQDVGNDGQRDNVSLVEFSAPGIDAPANKSLVLVEGGELTIGEQALRIVALDRDSVSVETWPKLHPRDVVDAVKVHRHDIARDGELKLDTGSLRVVRLQPRAGEMLGFVELVQP</sequence>
<evidence type="ECO:0000313" key="1">
    <source>
        <dbReference type="EMBL" id="ALN78749.1"/>
    </source>
</evidence>
<proteinExistence type="predicted"/>
<evidence type="ECO:0000313" key="2">
    <source>
        <dbReference type="Proteomes" id="UP000060787"/>
    </source>
</evidence>
<dbReference type="AlphaFoldDB" id="A0A0S2F5L4"/>
<name>A0A0S2F5L4_LYSAN</name>
<accession>A0A0S2F5L4</accession>
<dbReference type="KEGG" id="lab:LA76x_0588"/>
<organism evidence="1 2">
    <name type="scientific">Lysobacter antibioticus</name>
    <dbReference type="NCBI Taxonomy" id="84531"/>
    <lineage>
        <taxon>Bacteria</taxon>
        <taxon>Pseudomonadati</taxon>
        <taxon>Pseudomonadota</taxon>
        <taxon>Gammaproteobacteria</taxon>
        <taxon>Lysobacterales</taxon>
        <taxon>Lysobacteraceae</taxon>
        <taxon>Lysobacter</taxon>
    </lineage>
</organism>
<dbReference type="PATRIC" id="fig|84531.8.peg.616"/>
<dbReference type="RefSeq" id="WP_057916509.1">
    <property type="nucleotide sequence ID" value="NZ_CP011129.1"/>
</dbReference>
<reference evidence="1 2" key="1">
    <citation type="journal article" date="2015" name="BMC Genomics">
        <title>Comparative genomics and metabolic profiling of the genus Lysobacter.</title>
        <authorList>
            <person name="de Bruijn I."/>
            <person name="Cheng X."/>
            <person name="de Jager V."/>
            <person name="Exposito R.G."/>
            <person name="Watrous J."/>
            <person name="Patel N."/>
            <person name="Postma J."/>
            <person name="Dorrestein P.C."/>
            <person name="Kobayashi D."/>
            <person name="Raaijmakers J.M."/>
        </authorList>
    </citation>
    <scope>NUCLEOTIDE SEQUENCE [LARGE SCALE GENOMIC DNA]</scope>
    <source>
        <strain evidence="1 2">76</strain>
    </source>
</reference>
<keyword evidence="2" id="KW-1185">Reference proteome</keyword>
<protein>
    <submittedName>
        <fullName evidence="1">Uncharacterized protein</fullName>
    </submittedName>
</protein>
<gene>
    <name evidence="1" type="ORF">LA76x_0588</name>
</gene>